<dbReference type="EMBL" id="DS903990">
    <property type="protein sequence ID" value="EEC16383.1"/>
    <property type="molecule type" value="Genomic_DNA"/>
</dbReference>
<dbReference type="Proteomes" id="UP000001555">
    <property type="component" value="Unassembled WGS sequence"/>
</dbReference>
<dbReference type="PaxDb" id="6945-B7QC11"/>
<sequence>MHLVTSACSGNGVDFWTLKWEAMSWILELKDDLLDIPKPPDITVAGLLDILCLSVHLFMENPETP</sequence>
<dbReference type="HOGENOM" id="CLU_2852191_0_0_1"/>
<name>B7QC11_IXOSC</name>
<keyword evidence="3" id="KW-1185">Reference proteome</keyword>
<reference evidence="1 3" key="1">
    <citation type="submission" date="2008-03" db="EMBL/GenBank/DDBJ databases">
        <title>Annotation of Ixodes scapularis.</title>
        <authorList>
            <consortium name="Ixodes scapularis Genome Project Consortium"/>
            <person name="Caler E."/>
            <person name="Hannick L.I."/>
            <person name="Bidwell S."/>
            <person name="Joardar V."/>
            <person name="Thiagarajan M."/>
            <person name="Amedeo P."/>
            <person name="Galinsky K.J."/>
            <person name="Schobel S."/>
            <person name="Inman J."/>
            <person name="Hostetler J."/>
            <person name="Miller J."/>
            <person name="Hammond M."/>
            <person name="Megy K."/>
            <person name="Lawson D."/>
            <person name="Kodira C."/>
            <person name="Sutton G."/>
            <person name="Meyer J."/>
            <person name="Hill C.A."/>
            <person name="Birren B."/>
            <person name="Nene V."/>
            <person name="Collins F."/>
            <person name="Alarcon-Chaidez F."/>
            <person name="Wikel S."/>
            <person name="Strausberg R."/>
        </authorList>
    </citation>
    <scope>NUCLEOTIDE SEQUENCE [LARGE SCALE GENOMIC DNA]</scope>
    <source>
        <strain evidence="3">Wikel</strain>
        <strain evidence="1">Wikel colony</strain>
    </source>
</reference>
<dbReference type="EnsemblMetazoa" id="ISCW012521-RA">
    <property type="protein sequence ID" value="ISCW012521-PA"/>
    <property type="gene ID" value="ISCW012521"/>
</dbReference>
<dbReference type="VEuPathDB" id="VectorBase:ISCI012521"/>
<dbReference type="InParanoid" id="B7QC11"/>
<dbReference type="EMBL" id="ABJB010388403">
    <property type="status" value="NOT_ANNOTATED_CDS"/>
    <property type="molecule type" value="Genomic_DNA"/>
</dbReference>
<dbReference type="AlphaFoldDB" id="B7QC11"/>
<evidence type="ECO:0000313" key="1">
    <source>
        <dbReference type="EMBL" id="EEC16383.1"/>
    </source>
</evidence>
<proteinExistence type="predicted"/>
<reference evidence="2" key="2">
    <citation type="submission" date="2020-05" db="UniProtKB">
        <authorList>
            <consortium name="EnsemblMetazoa"/>
        </authorList>
    </citation>
    <scope>IDENTIFICATION</scope>
    <source>
        <strain evidence="2">wikel</strain>
    </source>
</reference>
<organism>
    <name type="scientific">Ixodes scapularis</name>
    <name type="common">Black-legged tick</name>
    <name type="synonym">Deer tick</name>
    <dbReference type="NCBI Taxonomy" id="6945"/>
    <lineage>
        <taxon>Eukaryota</taxon>
        <taxon>Metazoa</taxon>
        <taxon>Ecdysozoa</taxon>
        <taxon>Arthropoda</taxon>
        <taxon>Chelicerata</taxon>
        <taxon>Arachnida</taxon>
        <taxon>Acari</taxon>
        <taxon>Parasitiformes</taxon>
        <taxon>Ixodida</taxon>
        <taxon>Ixodoidea</taxon>
        <taxon>Ixodidae</taxon>
        <taxon>Ixodinae</taxon>
        <taxon>Ixodes</taxon>
    </lineage>
</organism>
<evidence type="ECO:0000313" key="3">
    <source>
        <dbReference type="Proteomes" id="UP000001555"/>
    </source>
</evidence>
<dbReference type="VEuPathDB" id="VectorBase:ISCW012521"/>
<gene>
    <name evidence="1" type="ORF">IscW_ISCW012521</name>
</gene>
<protein>
    <submittedName>
        <fullName evidence="1 2">Uncharacterized protein</fullName>
    </submittedName>
</protein>
<evidence type="ECO:0000313" key="2">
    <source>
        <dbReference type="EnsemblMetazoa" id="ISCW012521-PA"/>
    </source>
</evidence>
<accession>B7QC11</accession>